<evidence type="ECO:0000256" key="8">
    <source>
        <dbReference type="ARBA" id="ARBA00023002"/>
    </source>
</evidence>
<evidence type="ECO:0000256" key="2">
    <source>
        <dbReference type="ARBA" id="ARBA00009419"/>
    </source>
</evidence>
<dbReference type="AlphaFoldDB" id="A0AAV5KC69"/>
<dbReference type="GO" id="GO:0016702">
    <property type="term" value="F:oxidoreductase activity, acting on single donors with incorporation of molecular oxygen, incorporation of two atoms of oxygen"/>
    <property type="evidence" value="ECO:0007669"/>
    <property type="project" value="InterPro"/>
</dbReference>
<dbReference type="Proteomes" id="UP001054252">
    <property type="component" value="Unassembled WGS sequence"/>
</dbReference>
<dbReference type="Gene3D" id="1.20.245.10">
    <property type="entry name" value="Lipoxygenase-1, Domain 5"/>
    <property type="match status" value="1"/>
</dbReference>
<dbReference type="GO" id="GO:0006633">
    <property type="term" value="P:fatty acid biosynthetic process"/>
    <property type="evidence" value="ECO:0007669"/>
    <property type="project" value="UniProtKB-KW"/>
</dbReference>
<evidence type="ECO:0000256" key="5">
    <source>
        <dbReference type="ARBA" id="ARBA00022767"/>
    </source>
</evidence>
<gene>
    <name evidence="14" type="ORF">SLEP1_g32087</name>
</gene>
<accession>A0AAV5KC69</accession>
<evidence type="ECO:0000256" key="1">
    <source>
        <dbReference type="ARBA" id="ARBA00001962"/>
    </source>
</evidence>
<keyword evidence="9 12" id="KW-0408">Iron</keyword>
<name>A0AAV5KC69_9ROSI</name>
<dbReference type="PROSITE" id="PS51393">
    <property type="entry name" value="LIPOXYGENASE_3"/>
    <property type="match status" value="1"/>
</dbReference>
<keyword evidence="15" id="KW-1185">Reference proteome</keyword>
<keyword evidence="8 12" id="KW-0560">Oxidoreductase</keyword>
<dbReference type="InterPro" id="IPR013819">
    <property type="entry name" value="LipOase_C"/>
</dbReference>
<dbReference type="InterPro" id="IPR020833">
    <property type="entry name" value="LipOase_Fe_BS"/>
</dbReference>
<evidence type="ECO:0000256" key="3">
    <source>
        <dbReference type="ARBA" id="ARBA00022516"/>
    </source>
</evidence>
<dbReference type="PRINTS" id="PR00087">
    <property type="entry name" value="LIPOXYGENASE"/>
</dbReference>
<comment type="cofactor">
    <cofactor evidence="1 12">
        <name>Fe cation</name>
        <dbReference type="ChEBI" id="CHEBI:24875"/>
    </cofactor>
</comment>
<keyword evidence="7 12" id="KW-0223">Dioxygenase</keyword>
<keyword evidence="6" id="KW-0276">Fatty acid metabolism</keyword>
<keyword evidence="4 12" id="KW-0479">Metal-binding</keyword>
<dbReference type="FunFam" id="1.20.245.10:FF:000002">
    <property type="entry name" value="Lipoxygenase"/>
    <property type="match status" value="1"/>
</dbReference>
<keyword evidence="10" id="KW-0443">Lipid metabolism</keyword>
<dbReference type="GO" id="GO:0046872">
    <property type="term" value="F:metal ion binding"/>
    <property type="evidence" value="ECO:0007669"/>
    <property type="project" value="UniProtKB-KW"/>
</dbReference>
<dbReference type="EMBL" id="BPVZ01000059">
    <property type="protein sequence ID" value="GKV22203.1"/>
    <property type="molecule type" value="Genomic_DNA"/>
</dbReference>
<evidence type="ECO:0000256" key="9">
    <source>
        <dbReference type="ARBA" id="ARBA00023004"/>
    </source>
</evidence>
<sequence>MDGKPQWKEVYTPTWHSTGVWLWRLAKAHVISHEAVHQQLVSHWLRTHCATEPYIIATNRQLSAMHPIYRLLHPHFRFTMEANASARGAGAVVGADGVMENSYAPGKYYMELGAAFYDQQWRFDCEGLPADLIRRGLAVEDPSAPHGLRLAIKDYPYANDGLLLWDALKQWISDYVNHYYPSSRAVESDQELQAWWTEIRTVGHGDKKDEPWWPVLKTPQDLIFIISTIAWVASGHHAAVNYGLYDLGGYFPGWPTTARTTMPTEEPSEEIWKLFLENPEQALLQCFPSQIQAIIAMAAWDILSYHSADEEYLGEKMEPAWGEDLAIKAAFEKFNAKLKENEVIIDGRNADGNLRNRNGAGTVPYELLKPFSEPGVTGKGVPYSIAV</sequence>
<keyword evidence="3" id="KW-0444">Lipid biosynthesis</keyword>
<keyword evidence="5" id="KW-0925">Oxylipin biosynthesis</keyword>
<evidence type="ECO:0000313" key="15">
    <source>
        <dbReference type="Proteomes" id="UP001054252"/>
    </source>
</evidence>
<evidence type="ECO:0000256" key="4">
    <source>
        <dbReference type="ARBA" id="ARBA00022723"/>
    </source>
</evidence>
<dbReference type="InterPro" id="IPR036226">
    <property type="entry name" value="LipOase_C_sf"/>
</dbReference>
<evidence type="ECO:0000256" key="6">
    <source>
        <dbReference type="ARBA" id="ARBA00022832"/>
    </source>
</evidence>
<comment type="caution">
    <text evidence="14">The sequence shown here is derived from an EMBL/GenBank/DDBJ whole genome shotgun (WGS) entry which is preliminary data.</text>
</comment>
<organism evidence="14 15">
    <name type="scientific">Rubroshorea leprosula</name>
    <dbReference type="NCBI Taxonomy" id="152421"/>
    <lineage>
        <taxon>Eukaryota</taxon>
        <taxon>Viridiplantae</taxon>
        <taxon>Streptophyta</taxon>
        <taxon>Embryophyta</taxon>
        <taxon>Tracheophyta</taxon>
        <taxon>Spermatophyta</taxon>
        <taxon>Magnoliopsida</taxon>
        <taxon>eudicotyledons</taxon>
        <taxon>Gunneridae</taxon>
        <taxon>Pentapetalae</taxon>
        <taxon>rosids</taxon>
        <taxon>malvids</taxon>
        <taxon>Malvales</taxon>
        <taxon>Dipterocarpaceae</taxon>
        <taxon>Rubroshorea</taxon>
    </lineage>
</organism>
<evidence type="ECO:0000259" key="13">
    <source>
        <dbReference type="PROSITE" id="PS51393"/>
    </source>
</evidence>
<evidence type="ECO:0000256" key="11">
    <source>
        <dbReference type="ARBA" id="ARBA00023160"/>
    </source>
</evidence>
<dbReference type="InterPro" id="IPR020834">
    <property type="entry name" value="LipOase_CS"/>
</dbReference>
<evidence type="ECO:0000313" key="14">
    <source>
        <dbReference type="EMBL" id="GKV22203.1"/>
    </source>
</evidence>
<proteinExistence type="inferred from homology"/>
<dbReference type="PROSITE" id="PS00711">
    <property type="entry name" value="LIPOXYGENASE_1"/>
    <property type="match status" value="1"/>
</dbReference>
<evidence type="ECO:0000256" key="10">
    <source>
        <dbReference type="ARBA" id="ARBA00023098"/>
    </source>
</evidence>
<reference evidence="14 15" key="1">
    <citation type="journal article" date="2021" name="Commun. Biol.">
        <title>The genome of Shorea leprosula (Dipterocarpaceae) highlights the ecological relevance of drought in aseasonal tropical rainforests.</title>
        <authorList>
            <person name="Ng K.K.S."/>
            <person name="Kobayashi M.J."/>
            <person name="Fawcett J.A."/>
            <person name="Hatakeyama M."/>
            <person name="Paape T."/>
            <person name="Ng C.H."/>
            <person name="Ang C.C."/>
            <person name="Tnah L.H."/>
            <person name="Lee C.T."/>
            <person name="Nishiyama T."/>
            <person name="Sese J."/>
            <person name="O'Brien M.J."/>
            <person name="Copetti D."/>
            <person name="Mohd Noor M.I."/>
            <person name="Ong R.C."/>
            <person name="Putra M."/>
            <person name="Sireger I.Z."/>
            <person name="Indrioko S."/>
            <person name="Kosugi Y."/>
            <person name="Izuno A."/>
            <person name="Isagi Y."/>
            <person name="Lee S.L."/>
            <person name="Shimizu K.K."/>
        </authorList>
    </citation>
    <scope>NUCLEOTIDE SEQUENCE [LARGE SCALE GENOMIC DNA]</scope>
    <source>
        <strain evidence="14">214</strain>
    </source>
</reference>
<protein>
    <recommendedName>
        <fullName evidence="13">Lipoxygenase domain-containing protein</fullName>
    </recommendedName>
</protein>
<evidence type="ECO:0000256" key="12">
    <source>
        <dbReference type="RuleBase" id="RU003974"/>
    </source>
</evidence>
<dbReference type="PANTHER" id="PTHR11771">
    <property type="entry name" value="LIPOXYGENASE"/>
    <property type="match status" value="1"/>
</dbReference>
<dbReference type="SUPFAM" id="SSF48484">
    <property type="entry name" value="Lipoxigenase"/>
    <property type="match status" value="1"/>
</dbReference>
<dbReference type="GO" id="GO:0034440">
    <property type="term" value="P:lipid oxidation"/>
    <property type="evidence" value="ECO:0007669"/>
    <property type="project" value="InterPro"/>
</dbReference>
<dbReference type="InterPro" id="IPR000907">
    <property type="entry name" value="LipOase"/>
</dbReference>
<evidence type="ECO:0000256" key="7">
    <source>
        <dbReference type="ARBA" id="ARBA00022964"/>
    </source>
</evidence>
<dbReference type="Pfam" id="PF00305">
    <property type="entry name" value="Lipoxygenase"/>
    <property type="match status" value="1"/>
</dbReference>
<comment type="similarity">
    <text evidence="2 12">Belongs to the lipoxygenase family.</text>
</comment>
<dbReference type="GO" id="GO:0031408">
    <property type="term" value="P:oxylipin biosynthetic process"/>
    <property type="evidence" value="ECO:0007669"/>
    <property type="project" value="UniProtKB-KW"/>
</dbReference>
<feature type="domain" description="Lipoxygenase" evidence="13">
    <location>
        <begin position="1"/>
        <end position="387"/>
    </location>
</feature>
<dbReference type="PROSITE" id="PS00081">
    <property type="entry name" value="LIPOXYGENASE_2"/>
    <property type="match status" value="1"/>
</dbReference>
<keyword evidence="11" id="KW-0275">Fatty acid biosynthesis</keyword>